<protein>
    <submittedName>
        <fullName evidence="5">Uncharacterized protein LOC101831404 isoform X1</fullName>
    </submittedName>
</protein>
<dbReference type="PANTHER" id="PTHR33331">
    <property type="entry name" value="COILED-COIL DOMAIN-CONTAINING PROTEIN 162"/>
    <property type="match status" value="1"/>
</dbReference>
<dbReference type="GeneID" id="101831404"/>
<dbReference type="Pfam" id="PF15082">
    <property type="entry name" value="DUF4549"/>
    <property type="match status" value="1"/>
</dbReference>
<organism evidence="4 5">
    <name type="scientific">Mesocricetus auratus</name>
    <name type="common">Golden hamster</name>
    <dbReference type="NCBI Taxonomy" id="10036"/>
    <lineage>
        <taxon>Eukaryota</taxon>
        <taxon>Metazoa</taxon>
        <taxon>Chordata</taxon>
        <taxon>Craniata</taxon>
        <taxon>Vertebrata</taxon>
        <taxon>Euteleostomi</taxon>
        <taxon>Mammalia</taxon>
        <taxon>Eutheria</taxon>
        <taxon>Euarchontoglires</taxon>
        <taxon>Glires</taxon>
        <taxon>Rodentia</taxon>
        <taxon>Myomorpha</taxon>
        <taxon>Muroidea</taxon>
        <taxon>Cricetidae</taxon>
        <taxon>Cricetinae</taxon>
        <taxon>Mesocricetus</taxon>
    </lineage>
</organism>
<dbReference type="PANTHER" id="PTHR33331:SF13">
    <property type="entry name" value="COILED-COIL DOMAIN CONTAINING 162"/>
    <property type="match status" value="1"/>
</dbReference>
<feature type="region of interest" description="Disordered" evidence="2">
    <location>
        <begin position="2175"/>
        <end position="2199"/>
    </location>
</feature>
<name>A0ABM2W157_MESAU</name>
<evidence type="ECO:0000313" key="4">
    <source>
        <dbReference type="Proteomes" id="UP000886700"/>
    </source>
</evidence>
<evidence type="ECO:0000259" key="3">
    <source>
        <dbReference type="Pfam" id="PF15082"/>
    </source>
</evidence>
<feature type="compositionally biased region" description="Basic and acidic residues" evidence="2">
    <location>
        <begin position="1096"/>
        <end position="1112"/>
    </location>
</feature>
<accession>A0ABM2W157</accession>
<evidence type="ECO:0000256" key="1">
    <source>
        <dbReference type="SAM" id="Coils"/>
    </source>
</evidence>
<evidence type="ECO:0000256" key="2">
    <source>
        <dbReference type="SAM" id="MobiDB-lite"/>
    </source>
</evidence>
<evidence type="ECO:0000313" key="5">
    <source>
        <dbReference type="RefSeq" id="XP_040584074.1"/>
    </source>
</evidence>
<proteinExistence type="predicted"/>
<keyword evidence="4" id="KW-1185">Reference proteome</keyword>
<reference evidence="5" key="1">
    <citation type="submission" date="2025-08" db="UniProtKB">
        <authorList>
            <consortium name="RefSeq"/>
        </authorList>
    </citation>
    <scope>IDENTIFICATION</scope>
    <source>
        <tissue evidence="5">Liver</tissue>
    </source>
</reference>
<feature type="domain" description="DUF4549" evidence="3">
    <location>
        <begin position="4"/>
        <end position="144"/>
    </location>
</feature>
<feature type="coiled-coil region" evidence="1">
    <location>
        <begin position="1762"/>
        <end position="1831"/>
    </location>
</feature>
<dbReference type="InterPro" id="IPR040401">
    <property type="entry name" value="CCDC162"/>
</dbReference>
<dbReference type="Proteomes" id="UP000886700">
    <property type="component" value="Unplaced"/>
</dbReference>
<dbReference type="InterPro" id="IPR029376">
    <property type="entry name" value="DUF4549"/>
</dbReference>
<gene>
    <name evidence="5" type="primary">LOC101831404</name>
</gene>
<feature type="region of interest" description="Disordered" evidence="2">
    <location>
        <begin position="1078"/>
        <end position="1130"/>
    </location>
</feature>
<dbReference type="RefSeq" id="XP_040584074.1">
    <property type="nucleotide sequence ID" value="XM_040728140.1"/>
</dbReference>
<keyword evidence="1" id="KW-0175">Coiled coil</keyword>
<feature type="coiled-coil region" evidence="1">
    <location>
        <begin position="2104"/>
        <end position="2131"/>
    </location>
</feature>
<sequence length="2282" mass="260355">MDSVYELASTERVQQLENDLAGKLSELKDELGEQGPLPRTANWTFSSVQIPKDVAHFRREREVALKRTLRVAECKPLVIQADVLQRELESCLRREYTPETLPLLLLQHYTERITHLVQSKYLHMLRWKRLCQTSGTMEELYPLYTKQVGYIMQEFNDAVQRAERLAVARENFLMGKSNPPNLVTPEDLTIYTRWLVCHLHSLGTIHHYLQALQYLPISRDLRSPAGNRVSEPHEEEEKVCVIDLNSASPGPIDASISGPGTTRAAFVLPQHVTEKEELNPQLRRLLSHFHIPQDSQKLSDSAKEMELFSLVSQSFQSIFMEQQRMRTFPDYKAGRASLQNLSGPATTLKKRATWIPFMKVKPKCDPWQKKMFTRLKERRRIDELMHLQSKILKISDPVKVVQVLQEHAARTVTMPPCRSSFTTSRALHPCGYDQVWQDIYSNPKLYQNENVKDDGLSVEPSNEDLTKIRLSQSSDGSVKQRTETGYNYAVALQLLGLGDGTQPDENPVLMRGAYLSFLCLRHLHIRELQRICLGVLNYFRSVERTLTMNTSGLTLVSGKLVPTVGDNSWVNMAKGGLGTLQGLGAHHYVHRTPAEHKVHGVQFLEFSEVENQDDVYSTQAGCVHTQDQLGLYVMYDYALQDLKELESELLLIASYYIEKEKSHREEGKSESSQRWGWAHASVDRFAVLYDLWTWEANFLESKHQLLDSYLEAYQHTLDPEERFTLAQAMTDIIHRRPKFDLGHSYFTKAYQDDCTCLKLHQQLVRGILSHHLEQQREYVRRLWRGDHPEAHKTFGLPLNIICKQFVSINNSCPASENVHLLEFHPSLGLVGLIPKTLEHLLREARLAHKPASFSGLAQLEQRLLQLALDLWLTPAKPEAWYSAQLQRDLFSAKVMGDPFLVEEVGLLALRSAVDKEQKQGQDFHALLLETFSNLLELLTLRHRLIEMNVESAHLARLYKELAREMGFEEFHLYLRPVPFELASHKDKVDPPPPVFMTSLLEDSSRVDRYSPTAHGLAIAELGDNQIGKFSFYTKDAVLKLLFHSGVENMQVALACQAAQKNALMAAIQQVSFYDIPGADSPDDTEETSSALKHHDRMSPTRRDSRTASHKECLLSAPTPKAPDTLTHSSGLKTTKRAPEAFVSIQLEKVGLRDTMLNTFLHRKQTVADRMESPDDIEKVKRELIVEYCQKLNFRMSHYALRGQIMAYGNSLRGLLEDLPTIRDTFFMVGQPNEKEGLKDSSGGFKADPRSFQRRPRSLLSPDGRVFLNLWFIPHPSEVLCMFKTLPEEAAFRALKLTLQLVASLHDIVAYLFSFAKLGNFPSCFDSPLSPGPLRNDWGGQEGIGSELQELQKMIDSLRNPQDPSQVAQALLLRREVTWLQFDAAMRHLLRAFLAAGNAPAHQSVADGACHGLPPLSDCLRRSMFSSQLSLPQPLDPRSPQAFTMFPWRAFLEDSGPFPVMSSIPNTLEYDMQMCLCGLSDRDRKVAHGELVGVQALLEDVLLSGSHVIVEGSSERQATRDNTQPDWSKHLGLCPSRLESHAKASALLEAPCEAAMPLALLKSFLVLWKQLETLKEHWGRLKLQGQEVNSASLHRQFSELYKADIFYPSMKALARRVGKEDEFEELIIRSQSILPPKGVSEMEIKAQQLQKLLESLEIHMIQEVMRKVSREMTLLLSEKSKEEPTLPTDLWKHQVMKENFSVVRPQIVERFVQRLMESYQEDGPKVTFRRDHLEACLLSLGCDVMARERSNFETYSMCYEHVLQHAREKLSQREQEVDFLRRSQVPPEDCAGQVAELSHDLIMEITALRAQLTALEEESLNLKHQIRKEVQEEYRSLVQALFMTCLHIKEKLDENQFNLIQKVCELIGEVRAEGIANMKQLKKAWGSARPEEGTKESTAEVRGRTLLHFFLAPSPSLTRLVSPKHCSIVLEGPWGGAPHGHESFQKAHLELVSIFWFRNHVPFWEKGQRVAFSKRKPSWQEQLCPLEQDSSSALATLLCKMRSLGRWRLAVLEARLTGQLSRAEKESIHSQRECLRIKFMAEQEVGLLHQQLLAARQALAKAHTDNRTLRRQQDTQAQLLRELEHRVTQDSVTRQQLEVIKTSGMEKLLEDVERKEQQLQLLSAEAERASKLGQLQWKRMDRDLQQMRSQLAQERSVKLDAFHRVRELQSQLHDMEQSSPQMGSPSGLISQTHCPLNSASSLSRHSLRFPKTNLLGNKMTRRIQRPQTVPIKHKKRIDDGFLPNVAENVQLTTSQVQTAPSGISFRPNSISSQHVADSIEELK</sequence>
<feature type="compositionally biased region" description="Polar residues" evidence="2">
    <location>
        <begin position="2259"/>
        <end position="2274"/>
    </location>
</feature>
<feature type="region of interest" description="Disordered" evidence="2">
    <location>
        <begin position="2259"/>
        <end position="2282"/>
    </location>
</feature>